<gene>
    <name evidence="1" type="ORF">PC117_g4607</name>
</gene>
<accession>A0A8T1L9J4</accession>
<name>A0A8T1L9J4_9STRA</name>
<evidence type="ECO:0000313" key="2">
    <source>
        <dbReference type="Proteomes" id="UP000736787"/>
    </source>
</evidence>
<dbReference type="AlphaFoldDB" id="A0A8T1L9J4"/>
<reference evidence="1" key="1">
    <citation type="submission" date="2018-10" db="EMBL/GenBank/DDBJ databases">
        <title>Effector identification in a new, highly contiguous assembly of the strawberry crown rot pathogen Phytophthora cactorum.</title>
        <authorList>
            <person name="Armitage A.D."/>
            <person name="Nellist C.F."/>
            <person name="Bates H."/>
            <person name="Vickerstaff R.J."/>
            <person name="Harrison R.J."/>
        </authorList>
    </citation>
    <scope>NUCLEOTIDE SEQUENCE</scope>
    <source>
        <strain evidence="1">4040</strain>
    </source>
</reference>
<proteinExistence type="predicted"/>
<sequence>MKMIRGRRAASVGNMPVSRPTLNTAHGIMCAHRLTEFQGCSRNRGCRTAFDSNVPELAVHQQRNVE</sequence>
<evidence type="ECO:0000313" key="1">
    <source>
        <dbReference type="EMBL" id="KAG2950243.1"/>
    </source>
</evidence>
<dbReference type="Proteomes" id="UP000736787">
    <property type="component" value="Unassembled WGS sequence"/>
</dbReference>
<comment type="caution">
    <text evidence="1">The sequence shown here is derived from an EMBL/GenBank/DDBJ whole genome shotgun (WGS) entry which is preliminary data.</text>
</comment>
<protein>
    <submittedName>
        <fullName evidence="1">Uncharacterized protein</fullName>
    </submittedName>
</protein>
<organism evidence="1 2">
    <name type="scientific">Phytophthora cactorum</name>
    <dbReference type="NCBI Taxonomy" id="29920"/>
    <lineage>
        <taxon>Eukaryota</taxon>
        <taxon>Sar</taxon>
        <taxon>Stramenopiles</taxon>
        <taxon>Oomycota</taxon>
        <taxon>Peronosporomycetes</taxon>
        <taxon>Peronosporales</taxon>
        <taxon>Peronosporaceae</taxon>
        <taxon>Phytophthora</taxon>
    </lineage>
</organism>
<dbReference type="EMBL" id="RCMK01000074">
    <property type="protein sequence ID" value="KAG2950243.1"/>
    <property type="molecule type" value="Genomic_DNA"/>
</dbReference>